<name>A0A7J6D7B6_9TELE</name>
<dbReference type="EMBL" id="JAAMOB010000003">
    <property type="protein sequence ID" value="KAF4115150.1"/>
    <property type="molecule type" value="Genomic_DNA"/>
</dbReference>
<keyword evidence="2" id="KW-1185">Reference proteome</keyword>
<proteinExistence type="predicted"/>
<comment type="caution">
    <text evidence="1">The sequence shown here is derived from an EMBL/GenBank/DDBJ whole genome shotgun (WGS) entry which is preliminary data.</text>
</comment>
<reference evidence="1 2" key="1">
    <citation type="submission" date="2020-04" db="EMBL/GenBank/DDBJ databases">
        <title>Chromosome-level genome assembly of a cyprinid fish Onychostoma macrolepis by integration of Nanopore Sequencing, Bionano and Hi-C technology.</title>
        <authorList>
            <person name="Wang D."/>
        </authorList>
    </citation>
    <scope>NUCLEOTIDE SEQUENCE [LARGE SCALE GENOMIC DNA]</scope>
    <source>
        <strain evidence="1">SWU-2019</strain>
        <tissue evidence="1">Muscle</tissue>
    </source>
</reference>
<organism evidence="1 2">
    <name type="scientific">Onychostoma macrolepis</name>
    <dbReference type="NCBI Taxonomy" id="369639"/>
    <lineage>
        <taxon>Eukaryota</taxon>
        <taxon>Metazoa</taxon>
        <taxon>Chordata</taxon>
        <taxon>Craniata</taxon>
        <taxon>Vertebrata</taxon>
        <taxon>Euteleostomi</taxon>
        <taxon>Actinopterygii</taxon>
        <taxon>Neopterygii</taxon>
        <taxon>Teleostei</taxon>
        <taxon>Ostariophysi</taxon>
        <taxon>Cypriniformes</taxon>
        <taxon>Cyprinidae</taxon>
        <taxon>Acrossocheilinae</taxon>
        <taxon>Onychostoma</taxon>
    </lineage>
</organism>
<gene>
    <name evidence="1" type="ORF">G5714_002639</name>
</gene>
<sequence length="107" mass="12021">MLLHHALARNIIEHTFGMLKTCWCTIFLRALEIRPLFSPKVIGACSILHKICVMGGDLLEEESQIIIQDNAPVDERDLSGKHLRGRLASRLSSAEELPACLSEHDYI</sequence>
<evidence type="ECO:0000313" key="2">
    <source>
        <dbReference type="Proteomes" id="UP000579812"/>
    </source>
</evidence>
<evidence type="ECO:0000313" key="1">
    <source>
        <dbReference type="EMBL" id="KAF4115150.1"/>
    </source>
</evidence>
<dbReference type="Proteomes" id="UP000579812">
    <property type="component" value="Unassembled WGS sequence"/>
</dbReference>
<protein>
    <recommendedName>
        <fullName evidence="3">DDE Tnp4 domain-containing protein</fullName>
    </recommendedName>
</protein>
<evidence type="ECO:0008006" key="3">
    <source>
        <dbReference type="Google" id="ProtNLM"/>
    </source>
</evidence>
<accession>A0A7J6D7B6</accession>
<dbReference type="AlphaFoldDB" id="A0A7J6D7B6"/>